<keyword evidence="3" id="KW-1185">Reference proteome</keyword>
<feature type="signal peptide" evidence="1">
    <location>
        <begin position="1"/>
        <end position="20"/>
    </location>
</feature>
<dbReference type="STRING" id="573321.SAMN04488505_10222"/>
<organism evidence="2 3">
    <name type="scientific">Chitinophaga rupis</name>
    <dbReference type="NCBI Taxonomy" id="573321"/>
    <lineage>
        <taxon>Bacteria</taxon>
        <taxon>Pseudomonadati</taxon>
        <taxon>Bacteroidota</taxon>
        <taxon>Chitinophagia</taxon>
        <taxon>Chitinophagales</taxon>
        <taxon>Chitinophagaceae</taxon>
        <taxon>Chitinophaga</taxon>
    </lineage>
</organism>
<name>A0A1H7P7W4_9BACT</name>
<reference evidence="2 3" key="1">
    <citation type="submission" date="2016-10" db="EMBL/GenBank/DDBJ databases">
        <authorList>
            <person name="de Groot N.N."/>
        </authorList>
    </citation>
    <scope>NUCLEOTIDE SEQUENCE [LARGE SCALE GENOMIC DNA]</scope>
    <source>
        <strain evidence="2 3">DSM 21039</strain>
    </source>
</reference>
<keyword evidence="1" id="KW-0732">Signal</keyword>
<evidence type="ECO:0000313" key="3">
    <source>
        <dbReference type="Proteomes" id="UP000198984"/>
    </source>
</evidence>
<dbReference type="RefSeq" id="WP_238386525.1">
    <property type="nucleotide sequence ID" value="NZ_FOBB01000002.1"/>
</dbReference>
<gene>
    <name evidence="2" type="ORF">SAMN04488505_10222</name>
</gene>
<feature type="chain" id="PRO_5011439923" description="DUF481 domain-containing protein" evidence="1">
    <location>
        <begin position="21"/>
        <end position="244"/>
    </location>
</feature>
<dbReference type="EMBL" id="FOBB01000002">
    <property type="protein sequence ID" value="SEL31900.1"/>
    <property type="molecule type" value="Genomic_DNA"/>
</dbReference>
<sequence>MMKRIVVLLILLTPGLSARAQFSDSTHYYVKYASTGSINRTNDGNSYLLNNMAAFKVSKKKVVLNAGASYVYGQQDKALTNNDVTAALDFNLYQQNHRFFYWGLASYDKSFSLKINDRFQGGLGAAYDVISRPNATLTLSDGILFENSDLFLKDTIPDVYHTFRNSFRVTYKWTIKNIIVLEGAQYFQQSLQNGEDFIIKSNNSLSLKLRSWLAITAALSYNKLNRTDRENLLINYGVTIEKYF</sequence>
<dbReference type="InterPro" id="IPR007433">
    <property type="entry name" value="DUF481"/>
</dbReference>
<proteinExistence type="predicted"/>
<evidence type="ECO:0000256" key="1">
    <source>
        <dbReference type="SAM" id="SignalP"/>
    </source>
</evidence>
<evidence type="ECO:0000313" key="2">
    <source>
        <dbReference type="EMBL" id="SEL31900.1"/>
    </source>
</evidence>
<protein>
    <recommendedName>
        <fullName evidence="4">DUF481 domain-containing protein</fullName>
    </recommendedName>
</protein>
<accession>A0A1H7P7W4</accession>
<dbReference type="AlphaFoldDB" id="A0A1H7P7W4"/>
<dbReference type="Proteomes" id="UP000198984">
    <property type="component" value="Unassembled WGS sequence"/>
</dbReference>
<evidence type="ECO:0008006" key="4">
    <source>
        <dbReference type="Google" id="ProtNLM"/>
    </source>
</evidence>
<dbReference type="Pfam" id="PF04338">
    <property type="entry name" value="DUF481"/>
    <property type="match status" value="1"/>
</dbReference>